<reference evidence="2 3" key="1">
    <citation type="journal article" date="2017" name="Infect. Genet. Evol.">
        <title>The new phylogeny of the genus Mycobacterium: The old and the news.</title>
        <authorList>
            <person name="Tortoli E."/>
            <person name="Fedrizzi T."/>
            <person name="Meehan C.J."/>
            <person name="Trovato A."/>
            <person name="Grottola A."/>
            <person name="Giacobazzi E."/>
            <person name="Serpini G.F."/>
            <person name="Tagliazucchi S."/>
            <person name="Fabio A."/>
            <person name="Bettua C."/>
            <person name="Bertorelli R."/>
            <person name="Frascaro F."/>
            <person name="De Sanctis V."/>
            <person name="Pecorari M."/>
            <person name="Jousson O."/>
            <person name="Segata N."/>
            <person name="Cirillo D.M."/>
        </authorList>
    </citation>
    <scope>NUCLEOTIDE SEQUENCE [LARGE SCALE GENOMIC DNA]</scope>
    <source>
        <strain evidence="2 3">CIP1034565</strain>
    </source>
</reference>
<proteinExistence type="predicted"/>
<accession>A0A2G5P850</accession>
<keyword evidence="3" id="KW-1185">Reference proteome</keyword>
<dbReference type="InterPro" id="IPR024559">
    <property type="entry name" value="DUF3846"/>
</dbReference>
<feature type="domain" description="DUF3846" evidence="1">
    <location>
        <begin position="5"/>
        <end position="97"/>
    </location>
</feature>
<dbReference type="Pfam" id="PF12957">
    <property type="entry name" value="DUF3846"/>
    <property type="match status" value="1"/>
</dbReference>
<dbReference type="EMBL" id="PDCN02000017">
    <property type="protein sequence ID" value="PIB74446.1"/>
    <property type="molecule type" value="Genomic_DNA"/>
</dbReference>
<dbReference type="Proteomes" id="UP000230551">
    <property type="component" value="Unassembled WGS sequence"/>
</dbReference>
<comment type="caution">
    <text evidence="2">The sequence shown here is derived from an EMBL/GenBank/DDBJ whole genome shotgun (WGS) entry which is preliminary data.</text>
</comment>
<dbReference type="STRING" id="85968.GCA_900073015_02718"/>
<dbReference type="AlphaFoldDB" id="A0A2G5P850"/>
<dbReference type="OrthoDB" id="2088281at2"/>
<name>A0A2G5P850_9MYCO</name>
<sequence>MTATITALLIPPSGEPRTEQVEPDDAEGYQAIVGGPIEAVYGTTDTDLRAAFYAHSDSIAAGLPINLIATALWKRLNRETGRNVLRGTVIVVGGEGPSDADVPILVTRMARTLQRSLAAGW</sequence>
<dbReference type="RefSeq" id="WP_090590089.1">
    <property type="nucleotide sequence ID" value="NZ_CP104302.1"/>
</dbReference>
<gene>
    <name evidence="2" type="ORF">CQY22_013335</name>
</gene>
<protein>
    <submittedName>
        <fullName evidence="2">DUF3846 domain-containing protein</fullName>
    </submittedName>
</protein>
<evidence type="ECO:0000313" key="2">
    <source>
        <dbReference type="EMBL" id="PIB74446.1"/>
    </source>
</evidence>
<evidence type="ECO:0000313" key="3">
    <source>
        <dbReference type="Proteomes" id="UP000230551"/>
    </source>
</evidence>
<evidence type="ECO:0000259" key="1">
    <source>
        <dbReference type="Pfam" id="PF12957"/>
    </source>
</evidence>
<organism evidence="2 3">
    <name type="scientific">Mycolicibacterium brumae</name>
    <dbReference type="NCBI Taxonomy" id="85968"/>
    <lineage>
        <taxon>Bacteria</taxon>
        <taxon>Bacillati</taxon>
        <taxon>Actinomycetota</taxon>
        <taxon>Actinomycetes</taxon>
        <taxon>Mycobacteriales</taxon>
        <taxon>Mycobacteriaceae</taxon>
        <taxon>Mycolicibacterium</taxon>
    </lineage>
</organism>